<evidence type="ECO:0000313" key="2">
    <source>
        <dbReference type="Proteomes" id="UP001153334"/>
    </source>
</evidence>
<accession>A0ACC2I8X5</accession>
<dbReference type="Proteomes" id="UP001153334">
    <property type="component" value="Unassembled WGS sequence"/>
</dbReference>
<dbReference type="EMBL" id="JAPESX010001764">
    <property type="protein sequence ID" value="KAJ8111631.1"/>
    <property type="molecule type" value="Genomic_DNA"/>
</dbReference>
<protein>
    <submittedName>
        <fullName evidence="1">Uncharacterized protein</fullName>
    </submittedName>
</protein>
<comment type="caution">
    <text evidence="1">The sequence shown here is derived from an EMBL/GenBank/DDBJ whole genome shotgun (WGS) entry which is preliminary data.</text>
</comment>
<evidence type="ECO:0000313" key="1">
    <source>
        <dbReference type="EMBL" id="KAJ8111631.1"/>
    </source>
</evidence>
<sequence length="272" mass="29670">MAANSQIPFTLRPWPTGDKKPQNLTEFISRVNAQPGGFRDLREADLRREIQAKQEGRLEDDGASSSEEEEDDDDEEAEAVKGKTAAVAREEFLRNISIASHYASQAVDTISLFLSKESPVHASATLSPALRDSVGIGTLGASRLKDPLVTQAQIQNDLSIATGWRVMGINNMVDSVLAAAERLEKEIELETKYWADVLAVSDDGWTVCALPQDRHILGVRFGFAESAPDFRDNSIAPLIRNDDGTIRLGVGKAGGGSQRPNTRRRAVERQGS</sequence>
<organism evidence="1 2">
    <name type="scientific">Nemania bipapillata</name>
    <dbReference type="NCBI Taxonomy" id="110536"/>
    <lineage>
        <taxon>Eukaryota</taxon>
        <taxon>Fungi</taxon>
        <taxon>Dikarya</taxon>
        <taxon>Ascomycota</taxon>
        <taxon>Pezizomycotina</taxon>
        <taxon>Sordariomycetes</taxon>
        <taxon>Xylariomycetidae</taxon>
        <taxon>Xylariales</taxon>
        <taxon>Xylariaceae</taxon>
        <taxon>Nemania</taxon>
    </lineage>
</organism>
<name>A0ACC2I8X5_9PEZI</name>
<reference evidence="1" key="1">
    <citation type="submission" date="2022-11" db="EMBL/GenBank/DDBJ databases">
        <title>Genome Sequence of Nemania bipapillata.</title>
        <authorList>
            <person name="Buettner E."/>
        </authorList>
    </citation>
    <scope>NUCLEOTIDE SEQUENCE</scope>
    <source>
        <strain evidence="1">CP14</strain>
    </source>
</reference>
<proteinExistence type="predicted"/>
<gene>
    <name evidence="1" type="ORF">ONZ43_g5574</name>
</gene>
<keyword evidence="2" id="KW-1185">Reference proteome</keyword>